<proteinExistence type="predicted"/>
<dbReference type="NCBIfam" id="NF041023">
    <property type="entry name" value="PP0621_fam"/>
    <property type="match status" value="1"/>
</dbReference>
<dbReference type="InterPro" id="IPR049708">
    <property type="entry name" value="PP0621-like"/>
</dbReference>
<sequence>MRLLMWLALAVLVYLALRKQTQRQAKETKSQSTAAPSGGEQMLPCAVCQVFIPESEAIIRHGQAYCCNDHADRAQ</sequence>
<keyword evidence="2" id="KW-1185">Reference proteome</keyword>
<name>A0ABY9RF83_9BURK</name>
<protein>
    <submittedName>
        <fullName evidence="1">PP0621 family protein</fullName>
    </submittedName>
</protein>
<dbReference type="EMBL" id="CP133720">
    <property type="protein sequence ID" value="WMW79883.1"/>
    <property type="molecule type" value="Genomic_DNA"/>
</dbReference>
<reference evidence="1" key="1">
    <citation type="submission" date="2023-09" db="EMBL/GenBank/DDBJ databases">
        <title>Undibacterium sp. 20NA77.5 isolated from freshwater.</title>
        <authorList>
            <person name="Le V."/>
            <person name="Ko S.-R."/>
            <person name="Ahn C.-Y."/>
            <person name="Oh H.-M."/>
        </authorList>
    </citation>
    <scope>NUCLEOTIDE SEQUENCE</scope>
    <source>
        <strain evidence="1">20NA77.5</strain>
    </source>
</reference>
<evidence type="ECO:0000313" key="1">
    <source>
        <dbReference type="EMBL" id="WMW79883.1"/>
    </source>
</evidence>
<dbReference type="RefSeq" id="WP_309481376.1">
    <property type="nucleotide sequence ID" value="NZ_CP133720.1"/>
</dbReference>
<accession>A0ABY9RF83</accession>
<gene>
    <name evidence="1" type="ORF">RF679_14685</name>
</gene>
<evidence type="ECO:0000313" key="2">
    <source>
        <dbReference type="Proteomes" id="UP001181355"/>
    </source>
</evidence>
<organism evidence="1 2">
    <name type="scientific">Undibacterium cyanobacteriorum</name>
    <dbReference type="NCBI Taxonomy" id="3073561"/>
    <lineage>
        <taxon>Bacteria</taxon>
        <taxon>Pseudomonadati</taxon>
        <taxon>Pseudomonadota</taxon>
        <taxon>Betaproteobacteria</taxon>
        <taxon>Burkholderiales</taxon>
        <taxon>Oxalobacteraceae</taxon>
        <taxon>Undibacterium</taxon>
    </lineage>
</organism>
<dbReference type="Proteomes" id="UP001181355">
    <property type="component" value="Chromosome"/>
</dbReference>